<keyword evidence="1" id="KW-1133">Transmembrane helix</keyword>
<name>A0AAF0FR66_9EURY</name>
<protein>
    <submittedName>
        <fullName evidence="2">Uncharacterized protein</fullName>
    </submittedName>
</protein>
<dbReference type="AlphaFoldDB" id="A0AAF0FR66"/>
<reference evidence="2" key="1">
    <citation type="submission" date="2022-01" db="EMBL/GenBank/DDBJ databases">
        <title>Complete genome of Methanomicrobium antiquum DSM 21220.</title>
        <authorList>
            <person name="Chen S.-C."/>
            <person name="You Y.-T."/>
            <person name="Zhou Y.-Z."/>
            <person name="Lai M.-C."/>
        </authorList>
    </citation>
    <scope>NUCLEOTIDE SEQUENCE</scope>
    <source>
        <strain evidence="2">DSM 21220</strain>
    </source>
</reference>
<evidence type="ECO:0000313" key="2">
    <source>
        <dbReference type="EMBL" id="WFN37079.1"/>
    </source>
</evidence>
<organism evidence="2 3">
    <name type="scientific">Methanomicrobium antiquum</name>
    <dbReference type="NCBI Taxonomy" id="487686"/>
    <lineage>
        <taxon>Archaea</taxon>
        <taxon>Methanobacteriati</taxon>
        <taxon>Methanobacteriota</taxon>
        <taxon>Stenosarchaea group</taxon>
        <taxon>Methanomicrobia</taxon>
        <taxon>Methanomicrobiales</taxon>
        <taxon>Methanomicrobiaceae</taxon>
        <taxon>Methanomicrobium</taxon>
    </lineage>
</organism>
<keyword evidence="3" id="KW-1185">Reference proteome</keyword>
<proteinExistence type="predicted"/>
<feature type="transmembrane region" description="Helical" evidence="1">
    <location>
        <begin position="12"/>
        <end position="30"/>
    </location>
</feature>
<gene>
    <name evidence="2" type="ORF">L1994_01395</name>
</gene>
<evidence type="ECO:0000313" key="3">
    <source>
        <dbReference type="Proteomes" id="UP001218895"/>
    </source>
</evidence>
<evidence type="ECO:0000256" key="1">
    <source>
        <dbReference type="SAM" id="Phobius"/>
    </source>
</evidence>
<dbReference type="GeneID" id="79949009"/>
<dbReference type="EMBL" id="CP091092">
    <property type="protein sequence ID" value="WFN37079.1"/>
    <property type="molecule type" value="Genomic_DNA"/>
</dbReference>
<accession>A0AAF0FR66</accession>
<dbReference type="Proteomes" id="UP001218895">
    <property type="component" value="Chromosome"/>
</dbReference>
<keyword evidence="1" id="KW-0812">Transmembrane</keyword>
<dbReference type="RefSeq" id="WP_278099917.1">
    <property type="nucleotide sequence ID" value="NZ_CP091092.1"/>
</dbReference>
<dbReference type="KEGG" id="manq:L1994_01395"/>
<feature type="transmembrane region" description="Helical" evidence="1">
    <location>
        <begin position="42"/>
        <end position="67"/>
    </location>
</feature>
<keyword evidence="1" id="KW-0472">Membrane</keyword>
<sequence>MGGEVWQGRLYGSFFTAKLPLIGFIIDIFTKNRVFGDLKTQFWSGLILYVGFFIEMTLVMLIIYWYLKACTNSNAEKYD</sequence>